<evidence type="ECO:0000259" key="8">
    <source>
        <dbReference type="Pfam" id="PF25967"/>
    </source>
</evidence>
<dbReference type="NCBIfam" id="TIGR01730">
    <property type="entry name" value="RND_mfp"/>
    <property type="match status" value="1"/>
</dbReference>
<dbReference type="SUPFAM" id="SSF111369">
    <property type="entry name" value="HlyD-like secretion proteins"/>
    <property type="match status" value="1"/>
</dbReference>
<feature type="chain" id="PRO_5014652116" evidence="4">
    <location>
        <begin position="20"/>
        <end position="399"/>
    </location>
</feature>
<dbReference type="GO" id="GO:0046677">
    <property type="term" value="P:response to antibiotic"/>
    <property type="evidence" value="ECO:0007669"/>
    <property type="project" value="TreeGrafter"/>
</dbReference>
<reference evidence="9 10" key="1">
    <citation type="submission" date="2017-09" db="EMBL/GenBank/DDBJ databases">
        <title>Biodiversity and function of Thalassospira species in the particle-attached aromatic-hydrocarbon-degrading consortia from the surface seawater of the China South Sea.</title>
        <authorList>
            <person name="Dong C."/>
            <person name="Lai Q."/>
            <person name="Shao Z."/>
        </authorList>
    </citation>
    <scope>NUCLEOTIDE SEQUENCE [LARGE SCALE GENOMIC DNA]</scope>
    <source>
        <strain evidence="9 10">139Z-12</strain>
    </source>
</reference>
<feature type="domain" description="Multidrug resistance protein MdtA-like C-terminal permuted SH3" evidence="8">
    <location>
        <begin position="307"/>
        <end position="367"/>
    </location>
</feature>
<evidence type="ECO:0000256" key="1">
    <source>
        <dbReference type="ARBA" id="ARBA00004196"/>
    </source>
</evidence>
<dbReference type="GO" id="GO:0005886">
    <property type="term" value="C:plasma membrane"/>
    <property type="evidence" value="ECO:0007669"/>
    <property type="project" value="TreeGrafter"/>
</dbReference>
<dbReference type="Pfam" id="PF25876">
    <property type="entry name" value="HH_MFP_RND"/>
    <property type="match status" value="1"/>
</dbReference>
<dbReference type="EMBL" id="NXGX01000004">
    <property type="protein sequence ID" value="PKR58458.1"/>
    <property type="molecule type" value="Genomic_DNA"/>
</dbReference>
<comment type="caution">
    <text evidence="9">The sequence shown here is derived from an EMBL/GenBank/DDBJ whole genome shotgun (WGS) entry which is preliminary data.</text>
</comment>
<evidence type="ECO:0000259" key="7">
    <source>
        <dbReference type="Pfam" id="PF25944"/>
    </source>
</evidence>
<evidence type="ECO:0000256" key="4">
    <source>
        <dbReference type="SAM" id="SignalP"/>
    </source>
</evidence>
<feature type="region of interest" description="Disordered" evidence="3">
    <location>
        <begin position="372"/>
        <end position="399"/>
    </location>
</feature>
<dbReference type="InterPro" id="IPR058627">
    <property type="entry name" value="MdtA-like_C"/>
</dbReference>
<proteinExistence type="inferred from homology"/>
<dbReference type="InterPro" id="IPR006143">
    <property type="entry name" value="RND_pump_MFP"/>
</dbReference>
<protein>
    <submittedName>
        <fullName evidence="9">Efflux transporter periplasmic adaptor subunit</fullName>
    </submittedName>
</protein>
<feature type="domain" description="Multidrug resistance protein MdtA-like alpha-helical hairpin" evidence="5">
    <location>
        <begin position="106"/>
        <end position="174"/>
    </location>
</feature>
<evidence type="ECO:0000259" key="6">
    <source>
        <dbReference type="Pfam" id="PF25917"/>
    </source>
</evidence>
<evidence type="ECO:0000256" key="3">
    <source>
        <dbReference type="SAM" id="MobiDB-lite"/>
    </source>
</evidence>
<dbReference type="InterPro" id="IPR058624">
    <property type="entry name" value="MdtA-like_HH"/>
</dbReference>
<evidence type="ECO:0000259" key="5">
    <source>
        <dbReference type="Pfam" id="PF25876"/>
    </source>
</evidence>
<dbReference type="AlphaFoldDB" id="A0A2N3L6N4"/>
<dbReference type="InterPro" id="IPR058625">
    <property type="entry name" value="MdtA-like_BSH"/>
</dbReference>
<evidence type="ECO:0000313" key="10">
    <source>
        <dbReference type="Proteomes" id="UP000233332"/>
    </source>
</evidence>
<comment type="similarity">
    <text evidence="2">Belongs to the membrane fusion protein (MFP) (TC 8.A.1) family.</text>
</comment>
<dbReference type="Gene3D" id="2.40.420.20">
    <property type="match status" value="1"/>
</dbReference>
<feature type="domain" description="Multidrug resistance protein MdtA-like barrel-sandwich hybrid" evidence="6">
    <location>
        <begin position="64"/>
        <end position="207"/>
    </location>
</feature>
<dbReference type="Pfam" id="PF25967">
    <property type="entry name" value="RND-MFP_C"/>
    <property type="match status" value="1"/>
</dbReference>
<gene>
    <name evidence="9" type="ORF">COO92_12040</name>
</gene>
<dbReference type="Gene3D" id="2.40.30.170">
    <property type="match status" value="1"/>
</dbReference>
<dbReference type="GO" id="GO:0022857">
    <property type="term" value="F:transmembrane transporter activity"/>
    <property type="evidence" value="ECO:0007669"/>
    <property type="project" value="InterPro"/>
</dbReference>
<dbReference type="PROSITE" id="PS51257">
    <property type="entry name" value="PROKAR_LIPOPROTEIN"/>
    <property type="match status" value="1"/>
</dbReference>
<accession>A0A2N3L6N4</accession>
<sequence>MRTCLKFASVAALTLMVAACSEQNEGGQQQANAQPQATPVGTVTLEAQTVGLVEEMPGRTVAFRKADIRPQVDGIIKERNFTEGGIVEAGQQLYMIDQDVYLARVDAAQAELSRQRASLDQAVKTRTRYDPLVKSQAVSRQTYDDAVSAEAQGKAAVASARAELEQARIDLAYTTVTAPISGQISSSDYSEGSLVTANQAAKLTTITQLDPIYVDVTQAGGRLLKIKQAVKNGRIKGVDAGNIEVSLIIDATGAEYPQKGTLQFSDVTVNETTGTVRLRAVFPNPDGTLLPGMFVRGQVRQGRLEGAFLVPQKAVMRRPDGTAYSYVAVDGKVVSKDLQIEQSQGENWLVSAGLEDGDQLIVDGIQRIGPGAAVAPQPVETAADDGSAKPADDTAKAAE</sequence>
<comment type="subcellular location">
    <subcellularLocation>
        <location evidence="1">Cell envelope</location>
    </subcellularLocation>
</comment>
<dbReference type="PANTHER" id="PTHR30158:SF3">
    <property type="entry name" value="MULTIDRUG EFFLUX PUMP SUBUNIT ACRA-RELATED"/>
    <property type="match status" value="1"/>
</dbReference>
<feature type="signal peptide" evidence="4">
    <location>
        <begin position="1"/>
        <end position="19"/>
    </location>
</feature>
<dbReference type="PANTHER" id="PTHR30158">
    <property type="entry name" value="ACRA/E-RELATED COMPONENT OF DRUG EFFLUX TRANSPORTER"/>
    <property type="match status" value="1"/>
</dbReference>
<dbReference type="GO" id="GO:0030313">
    <property type="term" value="C:cell envelope"/>
    <property type="evidence" value="ECO:0007669"/>
    <property type="project" value="UniProtKB-SubCell"/>
</dbReference>
<feature type="compositionally biased region" description="Basic and acidic residues" evidence="3">
    <location>
        <begin position="386"/>
        <end position="399"/>
    </location>
</feature>
<dbReference type="Proteomes" id="UP000233332">
    <property type="component" value="Unassembled WGS sequence"/>
</dbReference>
<name>A0A2N3L6N4_9PROT</name>
<feature type="domain" description="Multidrug resistance protein MdtA-like beta-barrel" evidence="7">
    <location>
        <begin position="211"/>
        <end position="300"/>
    </location>
</feature>
<dbReference type="Pfam" id="PF25917">
    <property type="entry name" value="BSH_RND"/>
    <property type="match status" value="1"/>
</dbReference>
<keyword evidence="4" id="KW-0732">Signal</keyword>
<evidence type="ECO:0000313" key="9">
    <source>
        <dbReference type="EMBL" id="PKR58458.1"/>
    </source>
</evidence>
<dbReference type="Gene3D" id="2.40.50.100">
    <property type="match status" value="1"/>
</dbReference>
<organism evidence="9 10">
    <name type="scientific">Thalassospira lohafexi</name>
    <dbReference type="NCBI Taxonomy" id="744227"/>
    <lineage>
        <taxon>Bacteria</taxon>
        <taxon>Pseudomonadati</taxon>
        <taxon>Pseudomonadota</taxon>
        <taxon>Alphaproteobacteria</taxon>
        <taxon>Rhodospirillales</taxon>
        <taxon>Thalassospiraceae</taxon>
        <taxon>Thalassospira</taxon>
    </lineage>
</organism>
<dbReference type="InterPro" id="IPR058626">
    <property type="entry name" value="MdtA-like_b-barrel"/>
</dbReference>
<dbReference type="Gene3D" id="1.10.287.470">
    <property type="entry name" value="Helix hairpin bin"/>
    <property type="match status" value="1"/>
</dbReference>
<dbReference type="Pfam" id="PF25944">
    <property type="entry name" value="Beta-barrel_RND"/>
    <property type="match status" value="1"/>
</dbReference>
<evidence type="ECO:0000256" key="2">
    <source>
        <dbReference type="ARBA" id="ARBA00009477"/>
    </source>
</evidence>
<keyword evidence="10" id="KW-1185">Reference proteome</keyword>